<dbReference type="EMBL" id="CP002049">
    <property type="protein sequence ID" value="ADI14844.1"/>
    <property type="molecule type" value="Genomic_DNA"/>
</dbReference>
<protein>
    <submittedName>
        <fullName evidence="1">Uncharacterized protein</fullName>
    </submittedName>
</protein>
<reference evidence="2" key="1">
    <citation type="submission" date="2010-05" db="EMBL/GenBank/DDBJ databases">
        <title>The complete genome of Truepera radiovictris DSM 17093.</title>
        <authorList>
            <consortium name="US DOE Joint Genome Institute (JGI-PGF)"/>
            <person name="Lucas S."/>
            <person name="Copeland A."/>
            <person name="Lapidus A."/>
            <person name="Glavina del Rio T."/>
            <person name="Dalin E."/>
            <person name="Tice H."/>
            <person name="Bruce D."/>
            <person name="Goodwin L."/>
            <person name="Pitluck S."/>
            <person name="Kyrpides N."/>
            <person name="Mavromatis K."/>
            <person name="Ovchinnikova G."/>
            <person name="Munk A.C."/>
            <person name="Detter J.C."/>
            <person name="Han C."/>
            <person name="Tapia R."/>
            <person name="Land M."/>
            <person name="Hauser L."/>
            <person name="Markowitz V."/>
            <person name="Cheng J.-F."/>
            <person name="Hugenholtz P."/>
            <person name="Woyke T."/>
            <person name="Wu D."/>
            <person name="Tindall B."/>
            <person name="Pomrenke H.G."/>
            <person name="Brambilla E."/>
            <person name="Klenk H.-P."/>
            <person name="Eisen J.A."/>
        </authorList>
    </citation>
    <scope>NUCLEOTIDE SEQUENCE [LARGE SCALE GENOMIC DNA]</scope>
    <source>
        <strain evidence="2">DSM 17093 / CIP 108686 / LMG 22925 / RQ-24</strain>
    </source>
</reference>
<proteinExistence type="predicted"/>
<dbReference type="HOGENOM" id="CLU_182110_0_0_0"/>
<reference evidence="1 2" key="2">
    <citation type="journal article" date="2011" name="Stand. Genomic Sci.">
        <title>Complete genome sequence of Truepera radiovictrix type strain (RQ-24).</title>
        <authorList>
            <person name="Ivanova N."/>
            <person name="Rohde C."/>
            <person name="Munk C."/>
            <person name="Nolan M."/>
            <person name="Lucas S."/>
            <person name="Del Rio T.G."/>
            <person name="Tice H."/>
            <person name="Deshpande S."/>
            <person name="Cheng J.F."/>
            <person name="Tapia R."/>
            <person name="Han C."/>
            <person name="Goodwin L."/>
            <person name="Pitluck S."/>
            <person name="Liolios K."/>
            <person name="Mavromatis K."/>
            <person name="Mikhailova N."/>
            <person name="Pati A."/>
            <person name="Chen A."/>
            <person name="Palaniappan K."/>
            <person name="Land M."/>
            <person name="Hauser L."/>
            <person name="Chang Y.J."/>
            <person name="Jeffries C.D."/>
            <person name="Brambilla E."/>
            <person name="Rohde M."/>
            <person name="Goker M."/>
            <person name="Tindall B.J."/>
            <person name="Woyke T."/>
            <person name="Bristow J."/>
            <person name="Eisen J.A."/>
            <person name="Markowitz V."/>
            <person name="Hugenholtz P."/>
            <person name="Kyrpides N.C."/>
            <person name="Klenk H.P."/>
            <person name="Lapidus A."/>
        </authorList>
    </citation>
    <scope>NUCLEOTIDE SEQUENCE [LARGE SCALE GENOMIC DNA]</scope>
    <source>
        <strain evidence="2">DSM 17093 / CIP 108686 / LMG 22925 / RQ-24</strain>
    </source>
</reference>
<sequence length="91" mass="10258">MFFRRGNPNFKHEGNFLLARVRTDKTGEVIPVRLSKTSELSLQGGGYFVRKTLIGSKTLDQAVLEVTLTRSHRVKTATVDGGELIPVREWE</sequence>
<dbReference type="OrthoDB" id="32597at2"/>
<dbReference type="RefSeq" id="WP_013178211.1">
    <property type="nucleotide sequence ID" value="NC_014221.1"/>
</dbReference>
<evidence type="ECO:0000313" key="1">
    <source>
        <dbReference type="EMBL" id="ADI14844.1"/>
    </source>
</evidence>
<keyword evidence="2" id="KW-1185">Reference proteome</keyword>
<gene>
    <name evidence="1" type="ordered locus">Trad_1726</name>
</gene>
<accession>D7CQ60</accession>
<dbReference type="Proteomes" id="UP000000379">
    <property type="component" value="Chromosome"/>
</dbReference>
<name>D7CQ60_TRURR</name>
<dbReference type="STRING" id="649638.Trad_1726"/>
<dbReference type="KEGG" id="tra:Trad_1726"/>
<organism evidence="1 2">
    <name type="scientific">Truepera radiovictrix (strain DSM 17093 / CIP 108686 / LMG 22925 / RQ-24)</name>
    <dbReference type="NCBI Taxonomy" id="649638"/>
    <lineage>
        <taxon>Bacteria</taxon>
        <taxon>Thermotogati</taxon>
        <taxon>Deinococcota</taxon>
        <taxon>Deinococci</taxon>
        <taxon>Trueperales</taxon>
        <taxon>Trueperaceae</taxon>
        <taxon>Truepera</taxon>
    </lineage>
</organism>
<evidence type="ECO:0000313" key="2">
    <source>
        <dbReference type="Proteomes" id="UP000000379"/>
    </source>
</evidence>
<dbReference type="AlphaFoldDB" id="D7CQ60"/>